<dbReference type="Proteomes" id="UP000183050">
    <property type="component" value="Plasmid unnamed2"/>
</dbReference>
<geneLocation type="plasmid" evidence="1">
    <name>unnamed2</name>
</geneLocation>
<keyword evidence="1" id="KW-0614">Plasmid</keyword>
<name>A0A154IPW8_RHILE</name>
<gene>
    <name evidence="2" type="ORF">A4A59_09095</name>
    <name evidence="1" type="ORF">BMW22_32295</name>
</gene>
<sequence>MNRDRLFILRPGFEDPAYPGQRFYCWHCALMEGVLASFPDLAQGLDIERIAWPRPRLPVIELVGEENQSLPLLLLADGATSVHQTGVYRGRAFISEKDNILAALSERHGFPNPHP</sequence>
<protein>
    <recommendedName>
        <fullName evidence="4">DUF3088 domain-containing protein</fullName>
    </recommendedName>
</protein>
<dbReference type="AlphaFoldDB" id="A0A154IPW8"/>
<evidence type="ECO:0008006" key="4">
    <source>
        <dbReference type="Google" id="ProtNLM"/>
    </source>
</evidence>
<reference evidence="2" key="1">
    <citation type="submission" date="2016-03" db="EMBL/GenBank/DDBJ databases">
        <title>Microsymbionts genomes from the relict species Vavilovia formosa.</title>
        <authorList>
            <person name="Chirak E."/>
            <person name="Kimeklis A."/>
            <person name="Kopat V."/>
            <person name="Andronov E."/>
        </authorList>
    </citation>
    <scope>NUCLEOTIDE SEQUENCE [LARGE SCALE GENOMIC DNA]</scope>
    <source>
        <strain evidence="2">Vaf12</strain>
    </source>
</reference>
<reference evidence="1 3" key="2">
    <citation type="submission" date="2016-11" db="EMBL/GenBank/DDBJ databases">
        <title>Rhizobium leguminosarum bv. viciae strain Vaf12 isolated from Vavilovia formosa root nodules from Russia, Dagestan.</title>
        <authorList>
            <person name="Kimeklis A."/>
        </authorList>
    </citation>
    <scope>NUCLEOTIDE SEQUENCE [LARGE SCALE GENOMIC DNA]</scope>
    <source>
        <strain evidence="1 3">Vaf-108</strain>
        <plasmid evidence="3">Plasmid unnamed2</plasmid>
        <plasmid evidence="1">unnamed2</plasmid>
    </source>
</reference>
<dbReference type="RefSeq" id="WP_062940297.1">
    <property type="nucleotide sequence ID" value="NZ_CP018230.1"/>
</dbReference>
<dbReference type="InterPro" id="IPR021439">
    <property type="entry name" value="DUF3088"/>
</dbReference>
<evidence type="ECO:0000313" key="3">
    <source>
        <dbReference type="Proteomes" id="UP000183050"/>
    </source>
</evidence>
<organism evidence="2">
    <name type="scientific">Rhizobium leguminosarum</name>
    <dbReference type="NCBI Taxonomy" id="384"/>
    <lineage>
        <taxon>Bacteria</taxon>
        <taxon>Pseudomonadati</taxon>
        <taxon>Pseudomonadota</taxon>
        <taxon>Alphaproteobacteria</taxon>
        <taxon>Hyphomicrobiales</taxon>
        <taxon>Rhizobiaceae</taxon>
        <taxon>Rhizobium/Agrobacterium group</taxon>
        <taxon>Rhizobium</taxon>
    </lineage>
</organism>
<evidence type="ECO:0000313" key="1">
    <source>
        <dbReference type="EMBL" id="API56205.1"/>
    </source>
</evidence>
<proteinExistence type="predicted"/>
<dbReference type="EMBL" id="LVYU01000035">
    <property type="protein sequence ID" value="KZB02665.1"/>
    <property type="molecule type" value="Genomic_DNA"/>
</dbReference>
<dbReference type="EMBL" id="CP018230">
    <property type="protein sequence ID" value="API56205.1"/>
    <property type="molecule type" value="Genomic_DNA"/>
</dbReference>
<dbReference type="Pfam" id="PF11287">
    <property type="entry name" value="DUF3088"/>
    <property type="match status" value="1"/>
</dbReference>
<accession>A0A154IPW8</accession>
<evidence type="ECO:0000313" key="2">
    <source>
        <dbReference type="EMBL" id="KZB02665.1"/>
    </source>
</evidence>